<organism evidence="1 2">
    <name type="scientific">Panagrolaimus sp. PS1159</name>
    <dbReference type="NCBI Taxonomy" id="55785"/>
    <lineage>
        <taxon>Eukaryota</taxon>
        <taxon>Metazoa</taxon>
        <taxon>Ecdysozoa</taxon>
        <taxon>Nematoda</taxon>
        <taxon>Chromadorea</taxon>
        <taxon>Rhabditida</taxon>
        <taxon>Tylenchina</taxon>
        <taxon>Panagrolaimomorpha</taxon>
        <taxon>Panagrolaimoidea</taxon>
        <taxon>Panagrolaimidae</taxon>
        <taxon>Panagrolaimus</taxon>
    </lineage>
</organism>
<evidence type="ECO:0000313" key="2">
    <source>
        <dbReference type="WBParaSite" id="PS1159_v2.g20836.t1"/>
    </source>
</evidence>
<name>A0AC35FTV2_9BILA</name>
<dbReference type="WBParaSite" id="PS1159_v2.g20836.t1">
    <property type="protein sequence ID" value="PS1159_v2.g20836.t1"/>
    <property type="gene ID" value="PS1159_v2.g20836"/>
</dbReference>
<dbReference type="Proteomes" id="UP000887580">
    <property type="component" value="Unplaced"/>
</dbReference>
<reference evidence="2" key="1">
    <citation type="submission" date="2022-11" db="UniProtKB">
        <authorList>
            <consortium name="WormBaseParasite"/>
        </authorList>
    </citation>
    <scope>IDENTIFICATION</scope>
</reference>
<accession>A0AC35FTV2</accession>
<protein>
    <submittedName>
        <fullName evidence="2">Procollagen-lysine 5-dioxygenase</fullName>
    </submittedName>
</protein>
<evidence type="ECO:0000313" key="1">
    <source>
        <dbReference type="Proteomes" id="UP000887580"/>
    </source>
</evidence>
<sequence length="731" mass="84601">MNKQKLLWLFIFSTLSIIALGVDPKLYLVTVGTERTDGLIRLEKTAKTYGHELHVLGMGEKWQGGSMKGLGGGQKVRLLREHLIDEALPENTVILFVDAYDVIIAASPETILRRFLIEFPDTRILFGAEPYCWPDQSLAPKYPLVTFGERFLNSGLFMGFVPEIMKLLEFGSEIFDYDDDQLFYTKQYLDETKRTSLKMSLDPLALIFQNLNGAISNVNIEYDQNDNAILYNHDYNTHPVIIHGNGPSKITLNYLENYIAQAFNKQNGCQRCEGFKVKNKLETYPIITVAIFIAKPIPFIEEFLESFKAFEYPKDKIDLFIYVNQKRSLQLMKNFTFSDGKLYRSVNFKGIDSGICEYSARNEAFHFALDQKSEYIFALDGDVHLEPKALDHIIQRAKAYDLKILAPMVGIKGKMFTNFWGSVSPSGYYERSSDYLDIVEGDLKGFWNVPFISAAILFSGEKLQYFMEAYNYERKLDADMSFAKFCRDYGHFMYVDNQEYYGQLLSTEQFGSLAEDLIHAEVYDYPANKEIWEKRYIHPEYYHYLQKGIEVPQPCPDVYDFPFLSERMSKELIEIMEKFGTWSDGTNFDRRLEGGYENVPTRDIHMNQVGFEPQWLQIIDDYVAPMQEKVFTGYYQRPIKSSMMFVVRYRPDEQASLRPHHDASTYSIDIALNKRDVDYEGGGVRYVRYNCTVPADQVGWSMLFPGRLTHLHEGLPTTKGTRYILVSFINP</sequence>
<proteinExistence type="predicted"/>